<sequence length="37" mass="4242">MPGDTRVVKGKKDDAFNYKTTLPGVYKVQSNRNTQFH</sequence>
<gene>
    <name evidence="1" type="ORF">MCOS_LOCUS6966</name>
</gene>
<dbReference type="EMBL" id="UXSR01005311">
    <property type="protein sequence ID" value="VDD80963.1"/>
    <property type="molecule type" value="Genomic_DNA"/>
</dbReference>
<evidence type="ECO:0000313" key="1">
    <source>
        <dbReference type="EMBL" id="VDD80963.1"/>
    </source>
</evidence>
<protein>
    <submittedName>
        <fullName evidence="1">Uncharacterized protein</fullName>
    </submittedName>
</protein>
<accession>A0A3P6I4E5</accession>
<organism evidence="1 2">
    <name type="scientific">Mesocestoides corti</name>
    <name type="common">Flatworm</name>
    <dbReference type="NCBI Taxonomy" id="53468"/>
    <lineage>
        <taxon>Eukaryota</taxon>
        <taxon>Metazoa</taxon>
        <taxon>Spiralia</taxon>
        <taxon>Lophotrochozoa</taxon>
        <taxon>Platyhelminthes</taxon>
        <taxon>Cestoda</taxon>
        <taxon>Eucestoda</taxon>
        <taxon>Cyclophyllidea</taxon>
        <taxon>Mesocestoididae</taxon>
        <taxon>Mesocestoides</taxon>
    </lineage>
</organism>
<proteinExistence type="predicted"/>
<reference evidence="1 2" key="1">
    <citation type="submission" date="2018-10" db="EMBL/GenBank/DDBJ databases">
        <authorList>
            <consortium name="Pathogen Informatics"/>
        </authorList>
    </citation>
    <scope>NUCLEOTIDE SEQUENCE [LARGE SCALE GENOMIC DNA]</scope>
</reference>
<name>A0A3P6I4E5_MESCO</name>
<keyword evidence="2" id="KW-1185">Reference proteome</keyword>
<evidence type="ECO:0000313" key="2">
    <source>
        <dbReference type="Proteomes" id="UP000267029"/>
    </source>
</evidence>
<dbReference type="AlphaFoldDB" id="A0A3P6I4E5"/>
<dbReference type="Proteomes" id="UP000267029">
    <property type="component" value="Unassembled WGS sequence"/>
</dbReference>